<dbReference type="AlphaFoldDB" id="A0A4P9WVN0"/>
<dbReference type="InterPro" id="IPR018259">
    <property type="entry name" value="Ribosomal_eL21_CS"/>
</dbReference>
<comment type="similarity">
    <text evidence="1">Belongs to the eukaryotic ribosomal protein eL21 family.</text>
</comment>
<dbReference type="InterPro" id="IPR008991">
    <property type="entry name" value="Translation_prot_SH3-like_sf"/>
</dbReference>
<evidence type="ECO:0000256" key="1">
    <source>
        <dbReference type="ARBA" id="ARBA00008427"/>
    </source>
</evidence>
<evidence type="ECO:0000313" key="4">
    <source>
        <dbReference type="EMBL" id="RKO96565.1"/>
    </source>
</evidence>
<dbReference type="Gene3D" id="6.10.250.3260">
    <property type="match status" value="1"/>
</dbReference>
<keyword evidence="3" id="KW-0687">Ribonucleoprotein</keyword>
<organism evidence="4 5">
    <name type="scientific">Caulochytrium protostelioides</name>
    <dbReference type="NCBI Taxonomy" id="1555241"/>
    <lineage>
        <taxon>Eukaryota</taxon>
        <taxon>Fungi</taxon>
        <taxon>Fungi incertae sedis</taxon>
        <taxon>Chytridiomycota</taxon>
        <taxon>Chytridiomycota incertae sedis</taxon>
        <taxon>Chytridiomycetes</taxon>
        <taxon>Caulochytriales</taxon>
        <taxon>Caulochytriaceae</taxon>
        <taxon>Caulochytrium</taxon>
    </lineage>
</organism>
<reference evidence="5" key="1">
    <citation type="journal article" date="2018" name="Nat. Microbiol.">
        <title>Leveraging single-cell genomics to expand the fungal tree of life.</title>
        <authorList>
            <person name="Ahrendt S.R."/>
            <person name="Quandt C.A."/>
            <person name="Ciobanu D."/>
            <person name="Clum A."/>
            <person name="Salamov A."/>
            <person name="Andreopoulos B."/>
            <person name="Cheng J.F."/>
            <person name="Woyke T."/>
            <person name="Pelin A."/>
            <person name="Henrissat B."/>
            <person name="Reynolds N.K."/>
            <person name="Benny G.L."/>
            <person name="Smith M.E."/>
            <person name="James T.Y."/>
            <person name="Grigoriev I.V."/>
        </authorList>
    </citation>
    <scope>NUCLEOTIDE SEQUENCE [LARGE SCALE GENOMIC DNA]</scope>
    <source>
        <strain evidence="5">ATCC 52028</strain>
    </source>
</reference>
<evidence type="ECO:0000256" key="2">
    <source>
        <dbReference type="ARBA" id="ARBA00022980"/>
    </source>
</evidence>
<dbReference type="GO" id="GO:0006412">
    <property type="term" value="P:translation"/>
    <property type="evidence" value="ECO:0007669"/>
    <property type="project" value="InterPro"/>
</dbReference>
<dbReference type="Pfam" id="PF01157">
    <property type="entry name" value="Ribosomal_L21e"/>
    <property type="match status" value="1"/>
</dbReference>
<dbReference type="FunFam" id="2.30.30.70:FF:000001">
    <property type="entry name" value="60S ribosomal protein L21"/>
    <property type="match status" value="1"/>
</dbReference>
<dbReference type="EMBL" id="ML009825">
    <property type="protein sequence ID" value="RKO96565.1"/>
    <property type="molecule type" value="Genomic_DNA"/>
</dbReference>
<dbReference type="InterPro" id="IPR001147">
    <property type="entry name" value="Ribosomal_eL21"/>
</dbReference>
<evidence type="ECO:0008006" key="6">
    <source>
        <dbReference type="Google" id="ProtNLM"/>
    </source>
</evidence>
<sequence length="162" mass="18277">MPHSFGVRARTRQMFSRDFRKKGVIPLTTYMTTYKVGDIVDIKANAAIHKGMPHKYYHGKTGVVYNVSKVALGIICYKVVGNRYMEKRVNIRVEHVKPSKCRLEFLQRVKDNEKAKADARKAGLPLPNLKRLAAQPRAAHVLSAEGAGEPQTIYPVPYETLV</sequence>
<dbReference type="PANTHER" id="PTHR20981">
    <property type="entry name" value="60S RIBOSOMAL PROTEIN L21"/>
    <property type="match status" value="1"/>
</dbReference>
<dbReference type="GO" id="GO:0003735">
    <property type="term" value="F:structural constituent of ribosome"/>
    <property type="evidence" value="ECO:0007669"/>
    <property type="project" value="InterPro"/>
</dbReference>
<dbReference type="PROSITE" id="PS01171">
    <property type="entry name" value="RIBOSOMAL_L21E"/>
    <property type="match status" value="1"/>
</dbReference>
<protein>
    <recommendedName>
        <fullName evidence="6">60S ribosomal protein L21-A</fullName>
    </recommendedName>
</protein>
<gene>
    <name evidence="4" type="ORF">CAUPRSCDRAFT_7980</name>
</gene>
<dbReference type="Gene3D" id="2.30.30.70">
    <property type="entry name" value="Ribosomal protein L21"/>
    <property type="match status" value="1"/>
</dbReference>
<evidence type="ECO:0000313" key="5">
    <source>
        <dbReference type="Proteomes" id="UP000268535"/>
    </source>
</evidence>
<dbReference type="GO" id="GO:0005840">
    <property type="term" value="C:ribosome"/>
    <property type="evidence" value="ECO:0007669"/>
    <property type="project" value="UniProtKB-KW"/>
</dbReference>
<dbReference type="InterPro" id="IPR036948">
    <property type="entry name" value="Ribosomal_eL21_sf"/>
</dbReference>
<name>A0A4P9WVN0_9FUNG</name>
<dbReference type="Proteomes" id="UP000268535">
    <property type="component" value="Unassembled WGS sequence"/>
</dbReference>
<proteinExistence type="inferred from homology"/>
<evidence type="ECO:0000256" key="3">
    <source>
        <dbReference type="ARBA" id="ARBA00023274"/>
    </source>
</evidence>
<dbReference type="FunFam" id="6.10.250.3260:FF:000001">
    <property type="entry name" value="60S ribosomal protein L21"/>
    <property type="match status" value="1"/>
</dbReference>
<keyword evidence="2" id="KW-0689">Ribosomal protein</keyword>
<dbReference type="SUPFAM" id="SSF50104">
    <property type="entry name" value="Translation proteins SH3-like domain"/>
    <property type="match status" value="1"/>
</dbReference>
<accession>A0A4P9WVN0</accession>
<dbReference type="GO" id="GO:1990904">
    <property type="term" value="C:ribonucleoprotein complex"/>
    <property type="evidence" value="ECO:0007669"/>
    <property type="project" value="UniProtKB-KW"/>
</dbReference>